<proteinExistence type="predicted"/>
<name>A0AAX1UNB0_CERSP</name>
<dbReference type="InterPro" id="IPR006448">
    <property type="entry name" value="Phage_term_ssu_P27"/>
</dbReference>
<protein>
    <recommendedName>
        <fullName evidence="4">Terminase small subunit</fullName>
    </recommendedName>
</protein>
<dbReference type="RefSeq" id="WP_118999699.1">
    <property type="nucleotide sequence ID" value="NZ_QWGP01000005.1"/>
</dbReference>
<evidence type="ECO:0000256" key="1">
    <source>
        <dbReference type="SAM" id="MobiDB-lite"/>
    </source>
</evidence>
<sequence>MAEVAKEKWAEAVAHLIENGWLTPSRLAVADRYARAYAEYEALHPLAAAEGPVKLGPNKGEVFSFTWSAVEKLNERIAKLEAKLKIDPQEDAPAKPPEKPPTAADAYLD</sequence>
<evidence type="ECO:0008006" key="4">
    <source>
        <dbReference type="Google" id="ProtNLM"/>
    </source>
</evidence>
<organism evidence="2 3">
    <name type="scientific">Cereibacter sphaeroides</name>
    <name type="common">Rhodobacter sphaeroides</name>
    <dbReference type="NCBI Taxonomy" id="1063"/>
    <lineage>
        <taxon>Bacteria</taxon>
        <taxon>Pseudomonadati</taxon>
        <taxon>Pseudomonadota</taxon>
        <taxon>Alphaproteobacteria</taxon>
        <taxon>Rhodobacterales</taxon>
        <taxon>Paracoccaceae</taxon>
        <taxon>Cereibacter</taxon>
    </lineage>
</organism>
<accession>A0AAX1UNB0</accession>
<dbReference type="AlphaFoldDB" id="A0AAX1UNB0"/>
<reference evidence="2 3" key="1">
    <citation type="submission" date="2018-08" db="EMBL/GenBank/DDBJ databases">
        <title>Draft genome sequence of Rhodobacter sphaeroides FY.</title>
        <authorList>
            <person name="Rayyan A."/>
            <person name="Meyer T.E."/>
            <person name="Kyndt J.A."/>
        </authorList>
    </citation>
    <scope>NUCLEOTIDE SEQUENCE [LARGE SCALE GENOMIC DNA]</scope>
    <source>
        <strain evidence="2 3">FY</strain>
    </source>
</reference>
<dbReference type="Pfam" id="PF05119">
    <property type="entry name" value="Terminase_4"/>
    <property type="match status" value="1"/>
</dbReference>
<gene>
    <name evidence="2" type="ORF">D1114_07115</name>
</gene>
<feature type="region of interest" description="Disordered" evidence="1">
    <location>
        <begin position="84"/>
        <end position="109"/>
    </location>
</feature>
<dbReference type="Proteomes" id="UP000266305">
    <property type="component" value="Unassembled WGS sequence"/>
</dbReference>
<comment type="caution">
    <text evidence="2">The sequence shown here is derived from an EMBL/GenBank/DDBJ whole genome shotgun (WGS) entry which is preliminary data.</text>
</comment>
<evidence type="ECO:0000313" key="2">
    <source>
        <dbReference type="EMBL" id="RHZ96472.1"/>
    </source>
</evidence>
<evidence type="ECO:0000313" key="3">
    <source>
        <dbReference type="Proteomes" id="UP000266305"/>
    </source>
</evidence>
<feature type="compositionally biased region" description="Basic and acidic residues" evidence="1">
    <location>
        <begin position="84"/>
        <end position="98"/>
    </location>
</feature>
<dbReference type="EMBL" id="QWGP01000005">
    <property type="protein sequence ID" value="RHZ96472.1"/>
    <property type="molecule type" value="Genomic_DNA"/>
</dbReference>